<evidence type="ECO:0000313" key="3">
    <source>
        <dbReference type="Proteomes" id="UP001501442"/>
    </source>
</evidence>
<dbReference type="InterPro" id="IPR003718">
    <property type="entry name" value="OsmC/Ohr_fam"/>
</dbReference>
<dbReference type="InterPro" id="IPR036102">
    <property type="entry name" value="OsmC/Ohrsf"/>
</dbReference>
<evidence type="ECO:0000256" key="1">
    <source>
        <dbReference type="SAM" id="MobiDB-lite"/>
    </source>
</evidence>
<dbReference type="PANTHER" id="PTHR42830:SF1">
    <property type="entry name" value="OSMOTICALLY INDUCIBLE FAMILY PROTEIN"/>
    <property type="match status" value="1"/>
</dbReference>
<gene>
    <name evidence="2" type="ORF">GCM10023196_060980</name>
</gene>
<evidence type="ECO:0000313" key="2">
    <source>
        <dbReference type="EMBL" id="GAA4631464.1"/>
    </source>
</evidence>
<dbReference type="Gene3D" id="3.30.300.20">
    <property type="match status" value="1"/>
</dbReference>
<dbReference type="InterPro" id="IPR015946">
    <property type="entry name" value="KH_dom-like_a/b"/>
</dbReference>
<accession>A0ABP8UG96</accession>
<dbReference type="Proteomes" id="UP001501442">
    <property type="component" value="Unassembled WGS sequence"/>
</dbReference>
<comment type="caution">
    <text evidence="2">The sequence shown here is derived from an EMBL/GenBank/DDBJ whole genome shotgun (WGS) entry which is preliminary data.</text>
</comment>
<name>A0ABP8UG96_9ACTN</name>
<sequence>MPVSRAHATWNGDIPSGSGTFTAGDSITGGVTYKSRFEGGPGSNPEQLIGAAHATCFSMALANALAGAGFPPESIDTDASVTLRPIDGVPTIMKIELVTRARVPGIDEAAFGELAASAKANCPVSRALVGVPEISLQATLVGE</sequence>
<dbReference type="PANTHER" id="PTHR42830">
    <property type="entry name" value="OSMOTICALLY INDUCIBLE FAMILY PROTEIN"/>
    <property type="match status" value="1"/>
</dbReference>
<protein>
    <submittedName>
        <fullName evidence="2">OsmC family protein</fullName>
    </submittedName>
</protein>
<reference evidence="3" key="1">
    <citation type="journal article" date="2019" name="Int. J. Syst. Evol. Microbiol.">
        <title>The Global Catalogue of Microorganisms (GCM) 10K type strain sequencing project: providing services to taxonomists for standard genome sequencing and annotation.</title>
        <authorList>
            <consortium name="The Broad Institute Genomics Platform"/>
            <consortium name="The Broad Institute Genome Sequencing Center for Infectious Disease"/>
            <person name="Wu L."/>
            <person name="Ma J."/>
        </authorList>
    </citation>
    <scope>NUCLEOTIDE SEQUENCE [LARGE SCALE GENOMIC DNA]</scope>
    <source>
        <strain evidence="3">JCM 17939</strain>
    </source>
</reference>
<organism evidence="2 3">
    <name type="scientific">Actinoallomurus vinaceus</name>
    <dbReference type="NCBI Taxonomy" id="1080074"/>
    <lineage>
        <taxon>Bacteria</taxon>
        <taxon>Bacillati</taxon>
        <taxon>Actinomycetota</taxon>
        <taxon>Actinomycetes</taxon>
        <taxon>Streptosporangiales</taxon>
        <taxon>Thermomonosporaceae</taxon>
        <taxon>Actinoallomurus</taxon>
    </lineage>
</organism>
<keyword evidence="3" id="KW-1185">Reference proteome</keyword>
<dbReference type="SUPFAM" id="SSF82784">
    <property type="entry name" value="OsmC-like"/>
    <property type="match status" value="1"/>
</dbReference>
<proteinExistence type="predicted"/>
<dbReference type="NCBIfam" id="TIGR03562">
    <property type="entry name" value="osmo_induc_OsmC"/>
    <property type="match status" value="1"/>
</dbReference>
<dbReference type="EMBL" id="BAABHK010000009">
    <property type="protein sequence ID" value="GAA4631464.1"/>
    <property type="molecule type" value="Genomic_DNA"/>
</dbReference>
<dbReference type="InterPro" id="IPR019904">
    <property type="entry name" value="Peroxiredoxin_OsmC"/>
</dbReference>
<feature type="region of interest" description="Disordered" evidence="1">
    <location>
        <begin position="1"/>
        <end position="22"/>
    </location>
</feature>
<dbReference type="InterPro" id="IPR052707">
    <property type="entry name" value="OsmC_Ohr_Peroxiredoxin"/>
</dbReference>
<dbReference type="Pfam" id="PF02566">
    <property type="entry name" value="OsmC"/>
    <property type="match status" value="1"/>
</dbReference>
<dbReference type="RefSeq" id="WP_345434544.1">
    <property type="nucleotide sequence ID" value="NZ_BAABHK010000009.1"/>
</dbReference>